<dbReference type="RefSeq" id="WP_107847993.1">
    <property type="nucleotide sequence ID" value="NZ_CP049234.1"/>
</dbReference>
<organism evidence="2 3">
    <name type="scientific">Campylobacter concisus</name>
    <dbReference type="NCBI Taxonomy" id="199"/>
    <lineage>
        <taxon>Bacteria</taxon>
        <taxon>Pseudomonadati</taxon>
        <taxon>Campylobacterota</taxon>
        <taxon>Epsilonproteobacteria</taxon>
        <taxon>Campylobacterales</taxon>
        <taxon>Campylobacteraceae</taxon>
        <taxon>Campylobacter</taxon>
    </lineage>
</organism>
<dbReference type="Pfam" id="PF13175">
    <property type="entry name" value="AAA_15"/>
    <property type="match status" value="1"/>
</dbReference>
<evidence type="ECO:0000313" key="3">
    <source>
        <dbReference type="Proteomes" id="UP000594571"/>
    </source>
</evidence>
<dbReference type="Gene3D" id="3.40.50.300">
    <property type="entry name" value="P-loop containing nucleotide triphosphate hydrolases"/>
    <property type="match status" value="1"/>
</dbReference>
<dbReference type="Proteomes" id="UP000594571">
    <property type="component" value="Chromosome"/>
</dbReference>
<evidence type="ECO:0000259" key="1">
    <source>
        <dbReference type="Pfam" id="PF13175"/>
    </source>
</evidence>
<accession>A0A7S9X5V0</accession>
<dbReference type="SUPFAM" id="SSF52540">
    <property type="entry name" value="P-loop containing nucleoside triphosphate hydrolases"/>
    <property type="match status" value="1"/>
</dbReference>
<feature type="domain" description="Endonuclease GajA/Old nuclease/RecF-like AAA" evidence="1">
    <location>
        <begin position="1"/>
        <end position="377"/>
    </location>
</feature>
<dbReference type="EMBL" id="CP049263">
    <property type="protein sequence ID" value="QPH98497.1"/>
    <property type="molecule type" value="Genomic_DNA"/>
</dbReference>
<name>A0A7S9X5V0_9BACT</name>
<dbReference type="InterPro" id="IPR027417">
    <property type="entry name" value="P-loop_NTPase"/>
</dbReference>
<protein>
    <submittedName>
        <fullName evidence="2">AAA family ATPase</fullName>
    </submittedName>
</protein>
<dbReference type="PANTHER" id="PTHR43581:SF2">
    <property type="entry name" value="EXCINUCLEASE ATPASE SUBUNIT"/>
    <property type="match status" value="1"/>
</dbReference>
<dbReference type="PANTHER" id="PTHR43581">
    <property type="entry name" value="ATP/GTP PHOSPHATASE"/>
    <property type="match status" value="1"/>
</dbReference>
<dbReference type="InterPro" id="IPR041685">
    <property type="entry name" value="AAA_GajA/Old/RecF-like"/>
</dbReference>
<sequence length="596" mass="70612">MKLDRFEIKNFRSIKDMKINIEEKNGKKCLILVGKNEAGKSNILKAISAVFNGYKVSIKDQRKTALDDDEYYIYAIFKLNQDIFDCVERKLTEEYTIKDLDIFEDNLSIANFIKDAFDEIVLRLYIKDNDIPNLTYWIHEELKDKYKVSNLFYYSTDSKQIAKLEGESNSPLLEPLTYDHMKTIVFEIIKNIISMENIYKRVMFWEYSDSHLLPSNVNIENFKSNPDICMPLKNIFYLSNIKDIQQDIENAAKKDKGLHSFLDNISNKATKEFREIWPDLKNIKFIIRKDGEEFDIRIQEKEFYSNEDRSDGFKRFIAILLILSIEYRTQKDYSRLILFDEPDAFLYPTSARFLKEELLKISEKAVVIYSTHSPFMIDNECIERHLVIERKDDISEIVPQDKSPFQEDELLKRAIGSHIFESIQSKNIIFEGYTDYKVFKNTYKNKDFKDCGLVYMGGIKEVNTITTMMMLTGKKFLIVSDSDETSKNKRKDFERDFPTLEENWLEYDEIFDKSNMIKTLEDFYKLDYLSDKIKQYNESYKYDENKSSIDNIDKAVSQNKEKKQEIKNALAINAKNENIKKEYFHFIQKIKDKLDS</sequence>
<dbReference type="CDD" id="cd00267">
    <property type="entry name" value="ABC_ATPase"/>
    <property type="match status" value="1"/>
</dbReference>
<gene>
    <name evidence="2" type="ORF">CVS89_09660</name>
</gene>
<reference evidence="2 3" key="1">
    <citation type="journal article" date="2018" name="Emerg. Microbes Infect.">
        <title>Genomic analysis of oral Campylobacter concisus strains identified a potential bacterial molecular marker associated with active Crohn's disease.</title>
        <authorList>
            <person name="Liu F."/>
            <person name="Ma R."/>
            <person name="Tay C.Y.A."/>
            <person name="Octavia S."/>
            <person name="Lan R."/>
            <person name="Chung H.K.L."/>
            <person name="Riordan S.M."/>
            <person name="Grimm M.C."/>
            <person name="Leong R.W."/>
            <person name="Tanaka M.M."/>
            <person name="Connor S."/>
            <person name="Zhang L."/>
        </authorList>
    </citation>
    <scope>NUCLEOTIDE SEQUENCE [LARGE SCALE GENOMIC DNA]</scope>
    <source>
        <strain evidence="2 3">H16O-S1</strain>
    </source>
</reference>
<reference evidence="2 3" key="2">
    <citation type="journal article" date="2020" name="Microb. Genom.">
        <title>Analysis of complete Campylobacter concisus genomes identifies genomospecies features, secretion systems and novel plasmids and their association with severe ulcerative colitis.</title>
        <authorList>
            <person name="Liu F."/>
            <person name="Chen S."/>
            <person name="Luu L.D.W."/>
            <person name="Lee S.A."/>
            <person name="Tay A.C.Y."/>
            <person name="Wu R."/>
            <person name="Riordan S.M."/>
            <person name="Lan R."/>
            <person name="Liu L."/>
            <person name="Zhang L."/>
        </authorList>
    </citation>
    <scope>NUCLEOTIDE SEQUENCE [LARGE SCALE GENOMIC DNA]</scope>
    <source>
        <strain evidence="2 3">H16O-S1</strain>
    </source>
</reference>
<dbReference type="InterPro" id="IPR051396">
    <property type="entry name" value="Bact_Antivir_Def_Nuclease"/>
</dbReference>
<evidence type="ECO:0000313" key="2">
    <source>
        <dbReference type="EMBL" id="QPH98497.1"/>
    </source>
</evidence>
<proteinExistence type="predicted"/>
<dbReference type="AlphaFoldDB" id="A0A7S9X5V0"/>